<accession>A0A368XLC3</accession>
<organism evidence="1 2">
    <name type="scientific">Pseudorhodoferax soli</name>
    <dbReference type="NCBI Taxonomy" id="545864"/>
    <lineage>
        <taxon>Bacteria</taxon>
        <taxon>Pseudomonadati</taxon>
        <taxon>Pseudomonadota</taxon>
        <taxon>Betaproteobacteria</taxon>
        <taxon>Burkholderiales</taxon>
        <taxon>Comamonadaceae</taxon>
    </lineage>
</organism>
<protein>
    <submittedName>
        <fullName evidence="1">Uncharacterized protein</fullName>
    </submittedName>
</protein>
<gene>
    <name evidence="1" type="ORF">DES41_110199</name>
</gene>
<dbReference type="EMBL" id="QPJK01000010">
    <property type="protein sequence ID" value="RCW66834.1"/>
    <property type="molecule type" value="Genomic_DNA"/>
</dbReference>
<comment type="caution">
    <text evidence="1">The sequence shown here is derived from an EMBL/GenBank/DDBJ whole genome shotgun (WGS) entry which is preliminary data.</text>
</comment>
<proteinExistence type="predicted"/>
<dbReference type="AlphaFoldDB" id="A0A368XLC3"/>
<dbReference type="OrthoDB" id="8910856at2"/>
<name>A0A368XLC3_9BURK</name>
<sequence>MLIVSWFARAYQGWTASAAASAHQGARDGAAGEVAFALLESADNLAGHDPHEARRLRSAAQAWLSVVR</sequence>
<evidence type="ECO:0000313" key="2">
    <source>
        <dbReference type="Proteomes" id="UP000252884"/>
    </source>
</evidence>
<evidence type="ECO:0000313" key="1">
    <source>
        <dbReference type="EMBL" id="RCW66834.1"/>
    </source>
</evidence>
<dbReference type="Proteomes" id="UP000252884">
    <property type="component" value="Unassembled WGS sequence"/>
</dbReference>
<keyword evidence="2" id="KW-1185">Reference proteome</keyword>
<reference evidence="1 2" key="1">
    <citation type="submission" date="2018-07" db="EMBL/GenBank/DDBJ databases">
        <title>Genomic Encyclopedia of Type Strains, Phase IV (KMG-IV): sequencing the most valuable type-strain genomes for metagenomic binning, comparative biology and taxonomic classification.</title>
        <authorList>
            <person name="Goeker M."/>
        </authorList>
    </citation>
    <scope>NUCLEOTIDE SEQUENCE [LARGE SCALE GENOMIC DNA]</scope>
    <source>
        <strain evidence="1 2">DSM 21634</strain>
    </source>
</reference>